<dbReference type="InterPro" id="IPR002885">
    <property type="entry name" value="PPR_rpt"/>
</dbReference>
<dbReference type="InterPro" id="IPR051240">
    <property type="entry name" value="Mito_RNA-Proc/Resp"/>
</dbReference>
<dbReference type="Pfam" id="PF13041">
    <property type="entry name" value="PPR_2"/>
    <property type="match status" value="1"/>
</dbReference>
<feature type="repeat" description="PPR" evidence="2">
    <location>
        <begin position="299"/>
        <end position="333"/>
    </location>
</feature>
<feature type="repeat" description="PPR" evidence="2">
    <location>
        <begin position="334"/>
        <end position="364"/>
    </location>
</feature>
<protein>
    <recommendedName>
        <fullName evidence="5">Pentatricopeptide repeat-containing protein</fullName>
    </recommendedName>
</protein>
<sequence length="555" mass="62951">MAFQSRRFTALLASLQRTRYRSLLISQFSTLDLHHYNSSSLHKHPINRNSLTEQFVLNQLSDLFSITPKTLNHYPKTQTFSPKPVETRAIDLILSPSERLRGIFLQKLTGKAAIESALIGTGVNLTVEIAREVVDRGNLGGRAVIRFFDWAIKRPEIAKDHLIYHVFLKALGRRKFFDCMKEVLGEMTKHGISPNAETLFIVMDSFVRARQVSKAVQLFRNLEDFGWKCGIESLNVLLKCICRRSHVGTANSLLNLMRGKIGFNIATYNTVIGGWSKLGRIVEVERNLKEMVVDGVNPDYVTFAYIIEGLGRAGRVDDAVAFFEKMEDNGCVPDAVAYNAIISNFVSVGNLDECMKYYKDLLEKCSPNTDTYTVMISAFLKVRKVADALELFDEMLYRMILPNTGMITSFLEPLCSFGPPHAAMMVYKKARKAGCQLSLKAYKLLLMRLSRFGKCGMILSVWNDMQECGHSSDIEVYEYVINGLCNIGQLDNAVLVVEEALSKGFCPSKFIYSKLNNKLLNAKKVERAYRLFLKVKKARSLENAQRFWRANGWHF</sequence>
<gene>
    <name evidence="3" type="ORF">Sjap_009706</name>
</gene>
<dbReference type="AlphaFoldDB" id="A0AAP0P3Y6"/>
<feature type="repeat" description="PPR" evidence="2">
    <location>
        <begin position="160"/>
        <end position="194"/>
    </location>
</feature>
<evidence type="ECO:0000256" key="2">
    <source>
        <dbReference type="PROSITE-ProRule" id="PRU00708"/>
    </source>
</evidence>
<dbReference type="PROSITE" id="PS51375">
    <property type="entry name" value="PPR"/>
    <property type="match status" value="6"/>
</dbReference>
<dbReference type="EMBL" id="JBBNAE010000004">
    <property type="protein sequence ID" value="KAK9129219.1"/>
    <property type="molecule type" value="Genomic_DNA"/>
</dbReference>
<dbReference type="PANTHER" id="PTHR47933">
    <property type="entry name" value="PENTATRICOPEPTIDE REPEAT-CONTAINING PROTEIN 1, MITOCHONDRIAL"/>
    <property type="match status" value="1"/>
</dbReference>
<organism evidence="3 4">
    <name type="scientific">Stephania japonica</name>
    <dbReference type="NCBI Taxonomy" id="461633"/>
    <lineage>
        <taxon>Eukaryota</taxon>
        <taxon>Viridiplantae</taxon>
        <taxon>Streptophyta</taxon>
        <taxon>Embryophyta</taxon>
        <taxon>Tracheophyta</taxon>
        <taxon>Spermatophyta</taxon>
        <taxon>Magnoliopsida</taxon>
        <taxon>Ranunculales</taxon>
        <taxon>Menispermaceae</taxon>
        <taxon>Menispermoideae</taxon>
        <taxon>Cissampelideae</taxon>
        <taxon>Stephania</taxon>
    </lineage>
</organism>
<keyword evidence="1" id="KW-0677">Repeat</keyword>
<proteinExistence type="predicted"/>
<comment type="caution">
    <text evidence="3">The sequence shown here is derived from an EMBL/GenBank/DDBJ whole genome shotgun (WGS) entry which is preliminary data.</text>
</comment>
<dbReference type="SUPFAM" id="SSF48452">
    <property type="entry name" value="TPR-like"/>
    <property type="match status" value="1"/>
</dbReference>
<dbReference type="Proteomes" id="UP001417504">
    <property type="component" value="Unassembled WGS sequence"/>
</dbReference>
<keyword evidence="4" id="KW-1185">Reference proteome</keyword>
<accession>A0AAP0P3Y6</accession>
<feature type="repeat" description="PPR" evidence="2">
    <location>
        <begin position="368"/>
        <end position="402"/>
    </location>
</feature>
<dbReference type="NCBIfam" id="TIGR00756">
    <property type="entry name" value="PPR"/>
    <property type="match status" value="7"/>
</dbReference>
<evidence type="ECO:0000256" key="1">
    <source>
        <dbReference type="ARBA" id="ARBA00022737"/>
    </source>
</evidence>
<name>A0AAP0P3Y6_9MAGN</name>
<dbReference type="Pfam" id="PF01535">
    <property type="entry name" value="PPR"/>
    <property type="match status" value="3"/>
</dbReference>
<dbReference type="GO" id="GO:0003729">
    <property type="term" value="F:mRNA binding"/>
    <property type="evidence" value="ECO:0007669"/>
    <property type="project" value="TreeGrafter"/>
</dbReference>
<reference evidence="3 4" key="1">
    <citation type="submission" date="2024-01" db="EMBL/GenBank/DDBJ databases">
        <title>Genome assemblies of Stephania.</title>
        <authorList>
            <person name="Yang L."/>
        </authorList>
    </citation>
    <scope>NUCLEOTIDE SEQUENCE [LARGE SCALE GENOMIC DNA]</scope>
    <source>
        <strain evidence="3">QJT</strain>
        <tissue evidence="3">Leaf</tissue>
    </source>
</reference>
<dbReference type="Pfam" id="PF12854">
    <property type="entry name" value="PPR_1"/>
    <property type="match status" value="1"/>
</dbReference>
<dbReference type="PANTHER" id="PTHR47933:SF11">
    <property type="entry name" value="PENTATRICOPEPTIDE REPEAT-CONTAINING PROTEIN 2"/>
    <property type="match status" value="1"/>
</dbReference>
<dbReference type="InterPro" id="IPR011990">
    <property type="entry name" value="TPR-like_helical_dom_sf"/>
</dbReference>
<evidence type="ECO:0008006" key="5">
    <source>
        <dbReference type="Google" id="ProtNLM"/>
    </source>
</evidence>
<evidence type="ECO:0000313" key="4">
    <source>
        <dbReference type="Proteomes" id="UP001417504"/>
    </source>
</evidence>
<dbReference type="Gene3D" id="1.25.40.10">
    <property type="entry name" value="Tetratricopeptide repeat domain"/>
    <property type="match status" value="4"/>
</dbReference>
<evidence type="ECO:0000313" key="3">
    <source>
        <dbReference type="EMBL" id="KAK9129219.1"/>
    </source>
</evidence>
<feature type="repeat" description="PPR" evidence="2">
    <location>
        <begin position="473"/>
        <end position="507"/>
    </location>
</feature>
<feature type="repeat" description="PPR" evidence="2">
    <location>
        <begin position="264"/>
        <end position="298"/>
    </location>
</feature>